<gene>
    <name evidence="2" type="ORF">SPLFYP13_01643</name>
</gene>
<dbReference type="RefSeq" id="WP_422070462.1">
    <property type="nucleotide sequence ID" value="NZ_CACRUC010000019.1"/>
</dbReference>
<evidence type="ECO:0008006" key="3">
    <source>
        <dbReference type="Google" id="ProtNLM"/>
    </source>
</evidence>
<keyword evidence="1" id="KW-0472">Membrane</keyword>
<dbReference type="EMBL" id="CACRUC010000019">
    <property type="protein sequence ID" value="VYU35809.1"/>
    <property type="molecule type" value="Genomic_DNA"/>
</dbReference>
<keyword evidence="1" id="KW-0812">Transmembrane</keyword>
<sequence>MKIGVRKPSLSKSLKARTTSKLKRQVKRAIIPTYGQKGTGLIKDPKRAIYNKVYNKTTVDAFSSVKKGNINYQRTNRGLYTYRGAKVYPASSWYFPVGLSAFCSLLYFIINPVIACIFLIITLILFVKKIKNNPFKTQKDIQEMLEKITELEQ</sequence>
<reference evidence="2" key="1">
    <citation type="submission" date="2019-11" db="EMBL/GenBank/DDBJ databases">
        <authorList>
            <person name="Feng L."/>
        </authorList>
    </citation>
    <scope>NUCLEOTIDE SEQUENCE</scope>
    <source>
        <strain evidence="2">SparasanguinisLFYP13</strain>
    </source>
</reference>
<feature type="transmembrane region" description="Helical" evidence="1">
    <location>
        <begin position="93"/>
        <end position="126"/>
    </location>
</feature>
<name>A0A6N3E8D2_STRPA</name>
<proteinExistence type="predicted"/>
<organism evidence="2">
    <name type="scientific">Streptococcus parasanguinis</name>
    <dbReference type="NCBI Taxonomy" id="1318"/>
    <lineage>
        <taxon>Bacteria</taxon>
        <taxon>Bacillati</taxon>
        <taxon>Bacillota</taxon>
        <taxon>Bacilli</taxon>
        <taxon>Lactobacillales</taxon>
        <taxon>Streptococcaceae</taxon>
        <taxon>Streptococcus</taxon>
    </lineage>
</organism>
<dbReference type="AlphaFoldDB" id="A0A6N3E8D2"/>
<accession>A0A6N3E8D2</accession>
<keyword evidence="1" id="KW-1133">Transmembrane helix</keyword>
<evidence type="ECO:0000256" key="1">
    <source>
        <dbReference type="SAM" id="Phobius"/>
    </source>
</evidence>
<evidence type="ECO:0000313" key="2">
    <source>
        <dbReference type="EMBL" id="VYU35809.1"/>
    </source>
</evidence>
<protein>
    <recommendedName>
        <fullName evidence="3">Phage protein</fullName>
    </recommendedName>
</protein>